<dbReference type="EMBL" id="EU180847">
    <property type="protein sequence ID" value="ABW74569.1"/>
    <property type="molecule type" value="Genomic_DNA"/>
</dbReference>
<dbReference type="AlphaFoldDB" id="B6REK4"/>
<dbReference type="Pfam" id="PF03732">
    <property type="entry name" value="Retrotrans_gag"/>
    <property type="match status" value="1"/>
</dbReference>
<accession>B6REK4</accession>
<protein>
    <submittedName>
        <fullName evidence="2">Polyprotein</fullName>
    </submittedName>
</protein>
<evidence type="ECO:0000259" key="1">
    <source>
        <dbReference type="Pfam" id="PF03732"/>
    </source>
</evidence>
<feature type="domain" description="Retrotransposon gag" evidence="1">
    <location>
        <begin position="122"/>
        <end position="208"/>
    </location>
</feature>
<evidence type="ECO:0000313" key="2">
    <source>
        <dbReference type="EMBL" id="ABW74569.1"/>
    </source>
</evidence>
<dbReference type="InterPro" id="IPR005162">
    <property type="entry name" value="Retrotrans_gag_dom"/>
</dbReference>
<proteinExistence type="predicted"/>
<name>B6REK4_9BRAS</name>
<organism evidence="2">
    <name type="scientific">Boechera divaricarpa</name>
    <dbReference type="NCBI Taxonomy" id="115915"/>
    <lineage>
        <taxon>Eukaryota</taxon>
        <taxon>Viridiplantae</taxon>
        <taxon>Streptophyta</taxon>
        <taxon>Embryophyta</taxon>
        <taxon>Tracheophyta</taxon>
        <taxon>Spermatophyta</taxon>
        <taxon>Magnoliopsida</taxon>
        <taxon>eudicotyledons</taxon>
        <taxon>Gunneridae</taxon>
        <taxon>Pentapetalae</taxon>
        <taxon>rosids</taxon>
        <taxon>malvids</taxon>
        <taxon>Brassicales</taxon>
        <taxon>Brassicaceae</taxon>
        <taxon>Boechereae</taxon>
        <taxon>Boechera</taxon>
    </lineage>
</organism>
<sequence length="339" mass="39347">MEKESQFLTLLILENKAIMVVETRAKCKDLAIESAEIQSEQSNVNPVIPVDDVARIDKDISGIHSTLDYVNYNTYEPYRGGYQGNHGHNQEYNAVTRMTKLDFPRFYGSNLKDWLWKVTLDSLDGEAATWHQSFMLSEEGRMISRDWDLYKVEVMERFGDLLEDPMAESKCLQETDGIVDYHAKFERIRIILNLSQDYLVSSYIAGLRMDTQMHGRRFIPGDVKRDCRAKGLCYYYDEKWSHAHMDEKHKNTQLYLIVDDDETDETCNESLPEGDEAVDCAQISLSAMSGSMDYNTLKVFMPLHKFHPKCKSREFNPYNRKFTVKCNCSNTGSIHRKME</sequence>
<reference evidence="2" key="1">
    <citation type="submission" date="2007-09" db="EMBL/GenBank/DDBJ databases">
        <title>Evolution of a short chain dehydrogenase (tropinone-reductase-like) gene family in the Brassicaceae.</title>
        <authorList>
            <person name="Schmid K.J."/>
            <person name="Navarro-Quezada A."/>
        </authorList>
    </citation>
    <scope>NUCLEOTIDE SEQUENCE</scope>
</reference>
<gene>
    <name evidence="2" type="primary">Ty3Pol</name>
</gene>